<evidence type="ECO:0000256" key="1">
    <source>
        <dbReference type="SAM" id="Phobius"/>
    </source>
</evidence>
<protein>
    <submittedName>
        <fullName evidence="2">Uncharacterized protein</fullName>
    </submittedName>
</protein>
<name>K2LLY3_9HYPH</name>
<evidence type="ECO:0000313" key="3">
    <source>
        <dbReference type="Proteomes" id="UP000006786"/>
    </source>
</evidence>
<keyword evidence="3" id="KW-1185">Reference proteome</keyword>
<dbReference type="Proteomes" id="UP000006786">
    <property type="component" value="Unassembled WGS sequence"/>
</dbReference>
<gene>
    <name evidence="2" type="ORF">NA2_11365</name>
</gene>
<dbReference type="STRING" id="391937.NA2_11365"/>
<sequence>MQHPGIGFYAQMVRHSLQSTVHRIWVRILAAIGIAAAISVAWWMKVEAARVPDAPPEIAFGAPVSTGRAVFTPRKLTIETAAPSAMAGSQGGRKIVLAGQLENVTGISQVGAFGPPDRLPALSSGGLDFPPPQIYLVRDGELLGQIEPRIRVDVAIVWDIPDTWREQEVTVAFSAQQFKLKDNLYAKASWLSFRPSGILSARPERGA</sequence>
<proteinExistence type="predicted"/>
<dbReference type="EMBL" id="AMRM01000011">
    <property type="protein sequence ID" value="EKF18779.1"/>
    <property type="molecule type" value="Genomic_DNA"/>
</dbReference>
<reference evidence="2 3" key="1">
    <citation type="journal article" date="2012" name="J. Bacteriol.">
        <title>Genome Sequence of Nitratireductor pacificus Type Strain pht-3B.</title>
        <authorList>
            <person name="Lai Q."/>
            <person name="Li G."/>
            <person name="Shao Z."/>
        </authorList>
    </citation>
    <scope>NUCLEOTIDE SEQUENCE [LARGE SCALE GENOMIC DNA]</scope>
    <source>
        <strain evidence="3">pht-3B</strain>
    </source>
</reference>
<dbReference type="PATRIC" id="fig|391937.3.peg.2343"/>
<keyword evidence="1" id="KW-1133">Transmembrane helix</keyword>
<feature type="transmembrane region" description="Helical" evidence="1">
    <location>
        <begin position="24"/>
        <end position="44"/>
    </location>
</feature>
<comment type="caution">
    <text evidence="2">The sequence shown here is derived from an EMBL/GenBank/DDBJ whole genome shotgun (WGS) entry which is preliminary data.</text>
</comment>
<accession>K2LLY3</accession>
<dbReference type="eggNOG" id="ENOG5032WGP">
    <property type="taxonomic scope" value="Bacteria"/>
</dbReference>
<evidence type="ECO:0000313" key="2">
    <source>
        <dbReference type="EMBL" id="EKF18779.1"/>
    </source>
</evidence>
<keyword evidence="1" id="KW-0472">Membrane</keyword>
<dbReference type="RefSeq" id="WP_008597012.1">
    <property type="nucleotide sequence ID" value="NZ_AMRM01000011.1"/>
</dbReference>
<dbReference type="AlphaFoldDB" id="K2LLY3"/>
<keyword evidence="1" id="KW-0812">Transmembrane</keyword>
<organism evidence="2 3">
    <name type="scientific">Nitratireductor pacificus pht-3B</name>
    <dbReference type="NCBI Taxonomy" id="391937"/>
    <lineage>
        <taxon>Bacteria</taxon>
        <taxon>Pseudomonadati</taxon>
        <taxon>Pseudomonadota</taxon>
        <taxon>Alphaproteobacteria</taxon>
        <taxon>Hyphomicrobiales</taxon>
        <taxon>Phyllobacteriaceae</taxon>
        <taxon>Nitratireductor</taxon>
    </lineage>
</organism>